<evidence type="ECO:0000256" key="2">
    <source>
        <dbReference type="ARBA" id="ARBA00009341"/>
    </source>
</evidence>
<proteinExistence type="inferred from homology"/>
<comment type="subcellular location">
    <subcellularLocation>
        <location evidence="1">Nucleus</location>
    </subcellularLocation>
</comment>
<gene>
    <name evidence="9" type="ORF">TTRE_0000401901</name>
</gene>
<evidence type="ECO:0000256" key="7">
    <source>
        <dbReference type="PROSITE-ProRule" id="PRU00221"/>
    </source>
</evidence>
<dbReference type="SUPFAM" id="SSF50978">
    <property type="entry name" value="WD40 repeat-like"/>
    <property type="match status" value="1"/>
</dbReference>
<dbReference type="PROSITE" id="PS50082">
    <property type="entry name" value="WD_REPEATS_2"/>
    <property type="match status" value="4"/>
</dbReference>
<evidence type="ECO:0000256" key="1">
    <source>
        <dbReference type="ARBA" id="ARBA00004123"/>
    </source>
</evidence>
<dbReference type="InterPro" id="IPR036322">
    <property type="entry name" value="WD40_repeat_dom_sf"/>
</dbReference>
<dbReference type="InterPro" id="IPR022052">
    <property type="entry name" value="Histone-bd_RBBP4-like_N"/>
</dbReference>
<keyword evidence="3 7" id="KW-0853">WD repeat</keyword>
<dbReference type="GO" id="GO:0006325">
    <property type="term" value="P:chromatin organization"/>
    <property type="evidence" value="ECO:0007669"/>
    <property type="project" value="UniProtKB-KW"/>
</dbReference>
<comment type="similarity">
    <text evidence="2">Belongs to the WD repeat RBAP46/RBAP48/MSI1 family.</text>
</comment>
<organism evidence="9 10">
    <name type="scientific">Trichuris trichiura</name>
    <name type="common">Whipworm</name>
    <name type="synonym">Trichocephalus trichiurus</name>
    <dbReference type="NCBI Taxonomy" id="36087"/>
    <lineage>
        <taxon>Eukaryota</taxon>
        <taxon>Metazoa</taxon>
        <taxon>Ecdysozoa</taxon>
        <taxon>Nematoda</taxon>
        <taxon>Enoplea</taxon>
        <taxon>Dorylaimia</taxon>
        <taxon>Trichinellida</taxon>
        <taxon>Trichuridae</taxon>
        <taxon>Trichuris</taxon>
    </lineage>
</organism>
<keyword evidence="4" id="KW-0677">Repeat</keyword>
<name>A0A077Z6E9_TRITR</name>
<feature type="domain" description="Histone-binding protein RBBP4-like N-terminal" evidence="8">
    <location>
        <begin position="15"/>
        <end position="77"/>
    </location>
</feature>
<evidence type="ECO:0000256" key="5">
    <source>
        <dbReference type="ARBA" id="ARBA00022853"/>
    </source>
</evidence>
<dbReference type="PROSITE" id="PS50294">
    <property type="entry name" value="WD_REPEATS_REGION"/>
    <property type="match status" value="2"/>
</dbReference>
<keyword evidence="5" id="KW-0156">Chromatin regulator</keyword>
<dbReference type="AlphaFoldDB" id="A0A077Z6E9"/>
<dbReference type="InterPro" id="IPR015943">
    <property type="entry name" value="WD40/YVTN_repeat-like_dom_sf"/>
</dbReference>
<feature type="repeat" description="WD" evidence="7">
    <location>
        <begin position="299"/>
        <end position="333"/>
    </location>
</feature>
<dbReference type="Pfam" id="PF12265">
    <property type="entry name" value="CAF1C_H4-bd"/>
    <property type="match status" value="1"/>
</dbReference>
<sequence>MAFYKELVEERMVNEEYKIWKRHLTFMYDMFITHCLEWPSLTVQWLPDRINNTDRMIIGTHTSNEQNYLMILNVDLPIMEKPFDNTVYDMDGSDFGCFLGFNSKVEISWRIPHEGEVNRARYMPQDPKMVATISPSTDVFIFDTTKKASSSGGCNPERRLRGHTKEGYGLSWNRVVPGFLLSASDDHNICLWDISSDCSKDSYIDALSMFKGHTSVAEDVCWHNTNAYLFASVGDDGRLLLWDSRANSYSPSQSVRAHNAEVYCVDFNPFNENLLATGSADKTAALWDVRHLRTKLHSFESHTDDVFQVIWSPHDETVLGSCGTDRRLHFWDLAKIGDEQSIDDAVDGPPELLFIHAGHTAKISDFAWHLRERFMICSVAEDNILQVWQMTEHIYIDDEEFDCP</sequence>
<feature type="repeat" description="WD" evidence="7">
    <location>
        <begin position="255"/>
        <end position="290"/>
    </location>
</feature>
<evidence type="ECO:0000259" key="8">
    <source>
        <dbReference type="Pfam" id="PF12265"/>
    </source>
</evidence>
<evidence type="ECO:0000256" key="3">
    <source>
        <dbReference type="ARBA" id="ARBA00022574"/>
    </source>
</evidence>
<evidence type="ECO:0000256" key="4">
    <source>
        <dbReference type="ARBA" id="ARBA00022737"/>
    </source>
</evidence>
<reference evidence="9" key="2">
    <citation type="submission" date="2014-03" db="EMBL/GenBank/DDBJ databases">
        <title>The whipworm genome and dual-species transcriptomics of an intimate host-pathogen interaction.</title>
        <authorList>
            <person name="Foth B.J."/>
            <person name="Tsai I.J."/>
            <person name="Reid A.J."/>
            <person name="Bancroft A.J."/>
            <person name="Nichol S."/>
            <person name="Tracey A."/>
            <person name="Holroyd N."/>
            <person name="Cotton J.A."/>
            <person name="Stanley E.J."/>
            <person name="Zarowiecki M."/>
            <person name="Liu J.Z."/>
            <person name="Huckvale T."/>
            <person name="Cooper P.J."/>
            <person name="Grencis R.K."/>
            <person name="Berriman M."/>
        </authorList>
    </citation>
    <scope>NUCLEOTIDE SEQUENCE [LARGE SCALE GENOMIC DNA]</scope>
</reference>
<dbReference type="InterPro" id="IPR001680">
    <property type="entry name" value="WD40_rpt"/>
</dbReference>
<dbReference type="Proteomes" id="UP000030665">
    <property type="component" value="Unassembled WGS sequence"/>
</dbReference>
<feature type="repeat" description="WD" evidence="7">
    <location>
        <begin position="160"/>
        <end position="196"/>
    </location>
</feature>
<dbReference type="InterPro" id="IPR020472">
    <property type="entry name" value="WD40_PAC1"/>
</dbReference>
<dbReference type="PANTHER" id="PTHR22850">
    <property type="entry name" value="WD40 REPEAT FAMILY"/>
    <property type="match status" value="1"/>
</dbReference>
<evidence type="ECO:0000256" key="6">
    <source>
        <dbReference type="ARBA" id="ARBA00023242"/>
    </source>
</evidence>
<dbReference type="OrthoDB" id="427795at2759"/>
<keyword evidence="6" id="KW-0539">Nucleus</keyword>
<dbReference type="Pfam" id="PF00400">
    <property type="entry name" value="WD40"/>
    <property type="match status" value="5"/>
</dbReference>
<dbReference type="InterPro" id="IPR050459">
    <property type="entry name" value="WD_repeat_RBAP46/RBAP48/MSI1"/>
</dbReference>
<dbReference type="Gene3D" id="2.130.10.10">
    <property type="entry name" value="YVTN repeat-like/Quinoprotein amine dehydrogenase"/>
    <property type="match status" value="1"/>
</dbReference>
<dbReference type="SMART" id="SM00320">
    <property type="entry name" value="WD40"/>
    <property type="match status" value="6"/>
</dbReference>
<protein>
    <submittedName>
        <fullName evidence="9">Histone binding protein Caf1</fullName>
    </submittedName>
</protein>
<dbReference type="STRING" id="36087.A0A077Z6E9"/>
<dbReference type="InterPro" id="IPR019775">
    <property type="entry name" value="WD40_repeat_CS"/>
</dbReference>
<evidence type="ECO:0000313" key="10">
    <source>
        <dbReference type="Proteomes" id="UP000030665"/>
    </source>
</evidence>
<evidence type="ECO:0000313" key="9">
    <source>
        <dbReference type="EMBL" id="CDW55746.1"/>
    </source>
</evidence>
<dbReference type="GO" id="GO:0005634">
    <property type="term" value="C:nucleus"/>
    <property type="evidence" value="ECO:0007669"/>
    <property type="project" value="UniProtKB-SubCell"/>
</dbReference>
<accession>A0A077Z6E9</accession>
<dbReference type="EMBL" id="HG805975">
    <property type="protein sequence ID" value="CDW55746.1"/>
    <property type="molecule type" value="Genomic_DNA"/>
</dbReference>
<dbReference type="PROSITE" id="PS00678">
    <property type="entry name" value="WD_REPEATS_1"/>
    <property type="match status" value="3"/>
</dbReference>
<keyword evidence="10" id="KW-1185">Reference proteome</keyword>
<dbReference type="PRINTS" id="PR00320">
    <property type="entry name" value="GPROTEINBRPT"/>
</dbReference>
<reference evidence="9" key="1">
    <citation type="submission" date="2014-01" db="EMBL/GenBank/DDBJ databases">
        <authorList>
            <person name="Aslett M."/>
        </authorList>
    </citation>
    <scope>NUCLEOTIDE SEQUENCE</scope>
</reference>
<feature type="repeat" description="WD" evidence="7">
    <location>
        <begin position="210"/>
        <end position="252"/>
    </location>
</feature>